<dbReference type="CDD" id="cd11042">
    <property type="entry name" value="CYP51-like"/>
    <property type="match status" value="1"/>
</dbReference>
<dbReference type="GO" id="GO:0016020">
    <property type="term" value="C:membrane"/>
    <property type="evidence" value="ECO:0007669"/>
    <property type="project" value="UniProtKB-SubCell"/>
</dbReference>
<gene>
    <name evidence="27" type="ORF">NCGR_LOCUS40119</name>
</gene>
<evidence type="ECO:0000256" key="6">
    <source>
        <dbReference type="ARBA" id="ARBA00022617"/>
    </source>
</evidence>
<keyword evidence="17" id="KW-0753">Steroid metabolism</keyword>
<dbReference type="AlphaFoldDB" id="A0A811QK97"/>
<dbReference type="PANTHER" id="PTHR24304:SF2">
    <property type="entry name" value="24-HYDROXYCHOLESTEROL 7-ALPHA-HYDROXYLASE"/>
    <property type="match status" value="1"/>
</dbReference>
<protein>
    <recommendedName>
        <fullName evidence="25">Obtusifoliol 14-alpha demethylase</fullName>
        <ecNumber evidence="19">1.14.14.154</ecNumber>
    </recommendedName>
    <alternativeName>
        <fullName evidence="20">CYPLI</fullName>
    </alternativeName>
    <alternativeName>
        <fullName evidence="22">Cytochrome P450 51</fullName>
    </alternativeName>
    <alternativeName>
        <fullName evidence="21">Cytochrome P450-LIA1</fullName>
    </alternativeName>
</protein>
<comment type="similarity">
    <text evidence="3">Belongs to the cytochrome P450 family.</text>
</comment>
<keyword evidence="7" id="KW-0808">Transferase</keyword>
<keyword evidence="8 26" id="KW-0479">Metal-binding</keyword>
<evidence type="ECO:0000256" key="16">
    <source>
        <dbReference type="ARBA" id="ARBA00023166"/>
    </source>
</evidence>
<evidence type="ECO:0000256" key="10">
    <source>
        <dbReference type="ARBA" id="ARBA00023002"/>
    </source>
</evidence>
<dbReference type="GO" id="GO:0032259">
    <property type="term" value="P:methylation"/>
    <property type="evidence" value="ECO:0007669"/>
    <property type="project" value="UniProtKB-KW"/>
</dbReference>
<evidence type="ECO:0000256" key="20">
    <source>
        <dbReference type="ARBA" id="ARBA00042370"/>
    </source>
</evidence>
<evidence type="ECO:0000256" key="17">
    <source>
        <dbReference type="ARBA" id="ARBA00023221"/>
    </source>
</evidence>
<dbReference type="EMBL" id="CAJGYO010000010">
    <property type="protein sequence ID" value="CAD6256615.1"/>
    <property type="molecule type" value="Genomic_DNA"/>
</dbReference>
<evidence type="ECO:0000256" key="14">
    <source>
        <dbReference type="ARBA" id="ARBA00023098"/>
    </source>
</evidence>
<keyword evidence="11 26" id="KW-0408">Iron</keyword>
<dbReference type="OrthoDB" id="1055148at2759"/>
<dbReference type="Proteomes" id="UP000604825">
    <property type="component" value="Unassembled WGS sequence"/>
</dbReference>
<dbReference type="FunFam" id="1.10.630.10:FF:000028">
    <property type="entry name" value="Cytochrome p450 51g1"/>
    <property type="match status" value="1"/>
</dbReference>
<evidence type="ECO:0000256" key="13">
    <source>
        <dbReference type="ARBA" id="ARBA00023033"/>
    </source>
</evidence>
<dbReference type="InterPro" id="IPR036396">
    <property type="entry name" value="Cyt_P450_sf"/>
</dbReference>
<name>A0A811QK97_9POAL</name>
<dbReference type="PANTHER" id="PTHR24304">
    <property type="entry name" value="CYTOCHROME P450 FAMILY 7"/>
    <property type="match status" value="1"/>
</dbReference>
<evidence type="ECO:0000256" key="4">
    <source>
        <dbReference type="ARBA" id="ARBA00022516"/>
    </source>
</evidence>
<comment type="function">
    <text evidence="24">Catalyzes the 14-alpha demethylation of obtusifoliol to 4 alpha-methyl-5 alpha-ergosta-8,14,24(28)-trien-3 beta-ol.</text>
</comment>
<evidence type="ECO:0000313" key="28">
    <source>
        <dbReference type="Proteomes" id="UP000604825"/>
    </source>
</evidence>
<evidence type="ECO:0000256" key="2">
    <source>
        <dbReference type="ARBA" id="ARBA00004167"/>
    </source>
</evidence>
<comment type="pathway">
    <text evidence="18">Steroid biosynthesis; zymosterol biosynthesis; zymosterol from lanosterol: step 1/6.</text>
</comment>
<dbReference type="InterPro" id="IPR001128">
    <property type="entry name" value="Cyt_P450"/>
</dbReference>
<comment type="subcellular location">
    <subcellularLocation>
        <location evidence="2">Membrane</location>
        <topology evidence="2">Single-pass membrane protein</topology>
    </subcellularLocation>
</comment>
<comment type="cofactor">
    <cofactor evidence="1 26">
        <name>heme</name>
        <dbReference type="ChEBI" id="CHEBI:30413"/>
    </cofactor>
</comment>
<dbReference type="EC" id="1.14.14.154" evidence="19"/>
<dbReference type="Pfam" id="PF00067">
    <property type="entry name" value="p450"/>
    <property type="match status" value="1"/>
</dbReference>
<keyword evidence="5" id="KW-0489">Methyltransferase</keyword>
<evidence type="ECO:0000256" key="18">
    <source>
        <dbReference type="ARBA" id="ARBA00037887"/>
    </source>
</evidence>
<keyword evidence="9" id="KW-0752">Steroid biosynthesis</keyword>
<keyword evidence="16" id="KW-1207">Sterol metabolism</keyword>
<reference evidence="27" key="1">
    <citation type="submission" date="2020-10" db="EMBL/GenBank/DDBJ databases">
        <authorList>
            <person name="Han B."/>
            <person name="Lu T."/>
            <person name="Zhao Q."/>
            <person name="Huang X."/>
            <person name="Zhao Y."/>
        </authorList>
    </citation>
    <scope>NUCLEOTIDE SEQUENCE</scope>
</reference>
<evidence type="ECO:0000256" key="22">
    <source>
        <dbReference type="ARBA" id="ARBA00042983"/>
    </source>
</evidence>
<comment type="caution">
    <text evidence="27">The sequence shown here is derived from an EMBL/GenBank/DDBJ whole genome shotgun (WGS) entry which is preliminary data.</text>
</comment>
<evidence type="ECO:0000256" key="12">
    <source>
        <dbReference type="ARBA" id="ARBA00023011"/>
    </source>
</evidence>
<evidence type="ECO:0000256" key="19">
    <source>
        <dbReference type="ARBA" id="ARBA00038974"/>
    </source>
</evidence>
<dbReference type="InterPro" id="IPR050529">
    <property type="entry name" value="CYP450_sterol_14alpha_dmase"/>
</dbReference>
<keyword evidence="10" id="KW-0560">Oxidoreductase</keyword>
<evidence type="ECO:0000256" key="26">
    <source>
        <dbReference type="PIRSR" id="PIRSR602403-1"/>
    </source>
</evidence>
<keyword evidence="28" id="KW-1185">Reference proteome</keyword>
<evidence type="ECO:0000256" key="1">
    <source>
        <dbReference type="ARBA" id="ARBA00001971"/>
    </source>
</evidence>
<comment type="catalytic activity">
    <reaction evidence="23">
        <text>a 14alpha-methyl steroid + 3 reduced [NADPH--hemoprotein reductase] + 3 O2 = a Delta(14) steroid + formate + 3 oxidized [NADPH--hemoprotein reductase] + 4 H2O + 4 H(+)</text>
        <dbReference type="Rhea" id="RHEA:54028"/>
        <dbReference type="Rhea" id="RHEA-COMP:11964"/>
        <dbReference type="Rhea" id="RHEA-COMP:11965"/>
        <dbReference type="ChEBI" id="CHEBI:15377"/>
        <dbReference type="ChEBI" id="CHEBI:15378"/>
        <dbReference type="ChEBI" id="CHEBI:15379"/>
        <dbReference type="ChEBI" id="CHEBI:15740"/>
        <dbReference type="ChEBI" id="CHEBI:57618"/>
        <dbReference type="ChEBI" id="CHEBI:58210"/>
        <dbReference type="ChEBI" id="CHEBI:138029"/>
        <dbReference type="ChEBI" id="CHEBI:138031"/>
        <dbReference type="EC" id="1.14.14.154"/>
    </reaction>
</comment>
<dbReference type="InterPro" id="IPR002403">
    <property type="entry name" value="Cyt_P450_E_grp-IV"/>
</dbReference>
<keyword evidence="15" id="KW-0472">Membrane</keyword>
<dbReference type="GO" id="GO:0008168">
    <property type="term" value="F:methyltransferase activity"/>
    <property type="evidence" value="ECO:0007669"/>
    <property type="project" value="UniProtKB-KW"/>
</dbReference>
<evidence type="ECO:0000256" key="21">
    <source>
        <dbReference type="ARBA" id="ARBA00042513"/>
    </source>
</evidence>
<proteinExistence type="inferred from homology"/>
<dbReference type="PRINTS" id="PR00465">
    <property type="entry name" value="EP450IV"/>
</dbReference>
<dbReference type="GO" id="GO:0008398">
    <property type="term" value="F:sterol 14-demethylase activity"/>
    <property type="evidence" value="ECO:0007669"/>
    <property type="project" value="UniProtKB-EC"/>
</dbReference>
<keyword evidence="4" id="KW-0444">Lipid biosynthesis</keyword>
<sequence length="489" mass="56057">MDMTNDIVWLTIALASITVVITKAKRKTAKLDPKCIRMPPPAVKGLSIIRILHTLLTKGLQQMIHDQYKKLGSVFTVRFFRMKATFLIGPEVSAHFYQGTDYEISNGVGLEFTVPMLGKEVGYGVDSATRNEQFRVFYDVLKPSKLRSHYGSILQEVEEYFEKWGHQGIVDLKQELNQLLMLISGRCLLGKQVREKMLDEFFTLFQELTDKFFPYVPTPATRRRDIARAKLSEMLTEIVRSRKEYSHVENDVLQNFIDFKYSDGRSTTESEVIGLMITLILAGKHTSTITSIWTGAHLLASARILKSVLVEQKILISKYGDHLDYNAFLEMDTLHNCIKETLRIHPPVAIFRRKVHKNFIVQTKDGIEYEIHSGHTLVSPVIFNNNLPHIYKDPDVYDPDRFGPGREEDRVGGKFAYTSFSGGRHACKGESFAYLQIKVIWSYLLRNFELKLESPFPDPDWTKLVAEPKGRVMVSYKKRLLATTEVVHA</sequence>
<evidence type="ECO:0000256" key="9">
    <source>
        <dbReference type="ARBA" id="ARBA00022955"/>
    </source>
</evidence>
<evidence type="ECO:0000256" key="3">
    <source>
        <dbReference type="ARBA" id="ARBA00010617"/>
    </source>
</evidence>
<evidence type="ECO:0000313" key="27">
    <source>
        <dbReference type="EMBL" id="CAD6256615.1"/>
    </source>
</evidence>
<dbReference type="PRINTS" id="PR00385">
    <property type="entry name" value="P450"/>
</dbReference>
<keyword evidence="6 26" id="KW-0349">Heme</keyword>
<dbReference type="GO" id="GO:0020037">
    <property type="term" value="F:heme binding"/>
    <property type="evidence" value="ECO:0007669"/>
    <property type="project" value="InterPro"/>
</dbReference>
<feature type="binding site" description="axial binding residue" evidence="26">
    <location>
        <position position="427"/>
    </location>
    <ligand>
        <name>heme</name>
        <dbReference type="ChEBI" id="CHEBI:30413"/>
    </ligand>
    <ligandPart>
        <name>Fe</name>
        <dbReference type="ChEBI" id="CHEBI:18248"/>
    </ligandPart>
</feature>
<evidence type="ECO:0000256" key="11">
    <source>
        <dbReference type="ARBA" id="ARBA00023004"/>
    </source>
</evidence>
<evidence type="ECO:0000256" key="5">
    <source>
        <dbReference type="ARBA" id="ARBA00022603"/>
    </source>
</evidence>
<evidence type="ECO:0000256" key="8">
    <source>
        <dbReference type="ARBA" id="ARBA00022723"/>
    </source>
</evidence>
<keyword evidence="12" id="KW-0756">Sterol biosynthesis</keyword>
<evidence type="ECO:0000256" key="24">
    <source>
        <dbReference type="ARBA" id="ARBA00058467"/>
    </source>
</evidence>
<keyword evidence="14" id="KW-0443">Lipid metabolism</keyword>
<dbReference type="Gene3D" id="1.10.630.10">
    <property type="entry name" value="Cytochrome P450"/>
    <property type="match status" value="1"/>
</dbReference>
<organism evidence="27 28">
    <name type="scientific">Miscanthus lutarioriparius</name>
    <dbReference type="NCBI Taxonomy" id="422564"/>
    <lineage>
        <taxon>Eukaryota</taxon>
        <taxon>Viridiplantae</taxon>
        <taxon>Streptophyta</taxon>
        <taxon>Embryophyta</taxon>
        <taxon>Tracheophyta</taxon>
        <taxon>Spermatophyta</taxon>
        <taxon>Magnoliopsida</taxon>
        <taxon>Liliopsida</taxon>
        <taxon>Poales</taxon>
        <taxon>Poaceae</taxon>
        <taxon>PACMAD clade</taxon>
        <taxon>Panicoideae</taxon>
        <taxon>Andropogonodae</taxon>
        <taxon>Andropogoneae</taxon>
        <taxon>Saccharinae</taxon>
        <taxon>Miscanthus</taxon>
    </lineage>
</organism>
<dbReference type="GO" id="GO:0016126">
    <property type="term" value="P:sterol biosynthetic process"/>
    <property type="evidence" value="ECO:0007669"/>
    <property type="project" value="UniProtKB-KW"/>
</dbReference>
<keyword evidence="13" id="KW-0503">Monooxygenase</keyword>
<evidence type="ECO:0000256" key="7">
    <source>
        <dbReference type="ARBA" id="ARBA00022679"/>
    </source>
</evidence>
<evidence type="ECO:0000256" key="25">
    <source>
        <dbReference type="ARBA" id="ARBA00072797"/>
    </source>
</evidence>
<evidence type="ECO:0000256" key="23">
    <source>
        <dbReference type="ARBA" id="ARBA00051013"/>
    </source>
</evidence>
<accession>A0A811QK97</accession>
<dbReference type="SUPFAM" id="SSF48264">
    <property type="entry name" value="Cytochrome P450"/>
    <property type="match status" value="1"/>
</dbReference>
<evidence type="ECO:0000256" key="15">
    <source>
        <dbReference type="ARBA" id="ARBA00023136"/>
    </source>
</evidence>
<dbReference type="GO" id="GO:0005506">
    <property type="term" value="F:iron ion binding"/>
    <property type="evidence" value="ECO:0007669"/>
    <property type="project" value="InterPro"/>
</dbReference>